<reference evidence="2" key="1">
    <citation type="submission" date="2025-08" db="UniProtKB">
        <authorList>
            <consortium name="RefSeq"/>
        </authorList>
    </citation>
    <scope>IDENTIFICATION</scope>
    <source>
        <tissue evidence="2">Whole insect</tissue>
    </source>
</reference>
<dbReference type="OrthoDB" id="6730012at2759"/>
<proteinExistence type="predicted"/>
<feature type="compositionally biased region" description="Basic and acidic residues" evidence="1">
    <location>
        <begin position="270"/>
        <end position="286"/>
    </location>
</feature>
<dbReference type="RefSeq" id="XP_028138426.1">
    <property type="nucleotide sequence ID" value="XM_028282625.1"/>
</dbReference>
<dbReference type="InParanoid" id="A0A6P7FQC1"/>
<dbReference type="AlphaFoldDB" id="A0A6P7FQC1"/>
<dbReference type="KEGG" id="dvv:114332847"/>
<feature type="region of interest" description="Disordered" evidence="1">
    <location>
        <begin position="264"/>
        <end position="286"/>
    </location>
</feature>
<gene>
    <name evidence="2" type="primary">LOC114332847</name>
</gene>
<accession>A0A6P7FQC1</accession>
<evidence type="ECO:0000313" key="2">
    <source>
        <dbReference type="RefSeq" id="XP_028138426.1"/>
    </source>
</evidence>
<name>A0A6P7FQC1_DIAVI</name>
<protein>
    <submittedName>
        <fullName evidence="2">Uncharacterized protein LOC114332847</fullName>
    </submittedName>
</protein>
<organism evidence="2">
    <name type="scientific">Diabrotica virgifera virgifera</name>
    <name type="common">western corn rootworm</name>
    <dbReference type="NCBI Taxonomy" id="50390"/>
    <lineage>
        <taxon>Eukaryota</taxon>
        <taxon>Metazoa</taxon>
        <taxon>Ecdysozoa</taxon>
        <taxon>Arthropoda</taxon>
        <taxon>Hexapoda</taxon>
        <taxon>Insecta</taxon>
        <taxon>Pterygota</taxon>
        <taxon>Neoptera</taxon>
        <taxon>Endopterygota</taxon>
        <taxon>Coleoptera</taxon>
        <taxon>Polyphaga</taxon>
        <taxon>Cucujiformia</taxon>
        <taxon>Chrysomeloidea</taxon>
        <taxon>Chrysomelidae</taxon>
        <taxon>Galerucinae</taxon>
        <taxon>Diabroticina</taxon>
        <taxon>Diabroticites</taxon>
        <taxon>Diabrotica</taxon>
    </lineage>
</organism>
<evidence type="ECO:0000256" key="1">
    <source>
        <dbReference type="SAM" id="MobiDB-lite"/>
    </source>
</evidence>
<sequence length="286" mass="32338">MSCEIVEIIGTGDYETYEKISKNQSNFATVLASELVSDIIDNALDIVEDKDRQKMNTSGDIFENLSNKFQGLVITEEQRYMEGVPAASSKILLEGIGDQLQREQEIEKEAVIKHPPVEKKNRLSDLVKNSKQLLTKIMHAESKAELSDAKSEKVVKVVDLDAVEVPYKVKKILKPEDVLLPGNDSDEILQSPSEDEEPLEEIQLHASHNKDRTPSKILKKTMTFPLAGSSRKLMERYRTLKFTGESPSKKKWNVGGKIMDYIRRQRAKRQSADAKDGIEISPHEEE</sequence>